<gene>
    <name evidence="7" type="primary">cobF</name>
    <name evidence="7" type="ORF">Q8814_12690</name>
</gene>
<dbReference type="InterPro" id="IPR012797">
    <property type="entry name" value="CobF"/>
</dbReference>
<evidence type="ECO:0000256" key="4">
    <source>
        <dbReference type="ARBA" id="ARBA00022679"/>
    </source>
</evidence>
<organism evidence="7 8">
    <name type="scientific">Rhodococcus chondri</name>
    <dbReference type="NCBI Taxonomy" id="3065941"/>
    <lineage>
        <taxon>Bacteria</taxon>
        <taxon>Bacillati</taxon>
        <taxon>Actinomycetota</taxon>
        <taxon>Actinomycetes</taxon>
        <taxon>Mycobacteriales</taxon>
        <taxon>Nocardiaceae</taxon>
        <taxon>Rhodococcus</taxon>
    </lineage>
</organism>
<evidence type="ECO:0000256" key="2">
    <source>
        <dbReference type="ARBA" id="ARBA00022573"/>
    </source>
</evidence>
<dbReference type="PANTHER" id="PTHR43467:SF1">
    <property type="entry name" value="PRECORRIN-6A SYNTHASE [DEACETYLATING]"/>
    <property type="match status" value="1"/>
</dbReference>
<comment type="pathway">
    <text evidence="1">Cofactor biosynthesis; adenosylcobalamin biosynthesis.</text>
</comment>
<keyword evidence="3 7" id="KW-0489">Methyltransferase</keyword>
<comment type="caution">
    <text evidence="7">The sequence shown here is derived from an EMBL/GenBank/DDBJ whole genome shotgun (WGS) entry which is preliminary data.</text>
</comment>
<reference evidence="7 8" key="1">
    <citation type="submission" date="2023-08" db="EMBL/GenBank/DDBJ databases">
        <authorList>
            <person name="Girao M."/>
            <person name="Carvalho M.F."/>
        </authorList>
    </citation>
    <scope>NUCLEOTIDE SEQUENCE [LARGE SCALE GENOMIC DNA]</scope>
    <source>
        <strain evidence="7 8">CC-R104</strain>
    </source>
</reference>
<keyword evidence="2" id="KW-0169">Cobalamin biosynthesis</keyword>
<dbReference type="SUPFAM" id="SSF53790">
    <property type="entry name" value="Tetrapyrrole methylase"/>
    <property type="match status" value="1"/>
</dbReference>
<accession>A0ABU7JSF4</accession>
<dbReference type="PIRSF" id="PIRSF036525">
    <property type="entry name" value="CobF"/>
    <property type="match status" value="1"/>
</dbReference>
<keyword evidence="8" id="KW-1185">Reference proteome</keyword>
<evidence type="ECO:0000256" key="5">
    <source>
        <dbReference type="ARBA" id="ARBA00022691"/>
    </source>
</evidence>
<evidence type="ECO:0000313" key="7">
    <source>
        <dbReference type="EMBL" id="MEE2032961.1"/>
    </source>
</evidence>
<dbReference type="EMBL" id="JAUZMZ010000062">
    <property type="protein sequence ID" value="MEE2032961.1"/>
    <property type="molecule type" value="Genomic_DNA"/>
</dbReference>
<keyword evidence="5" id="KW-0949">S-adenosyl-L-methionine</keyword>
<dbReference type="GO" id="GO:0043819">
    <property type="term" value="F:precorrin-6A synthase (deacetylating) activity"/>
    <property type="evidence" value="ECO:0007669"/>
    <property type="project" value="UniProtKB-EC"/>
</dbReference>
<dbReference type="Pfam" id="PF00590">
    <property type="entry name" value="TP_methylase"/>
    <property type="match status" value="1"/>
</dbReference>
<dbReference type="InterPro" id="IPR035996">
    <property type="entry name" value="4pyrrol_Methylase_sf"/>
</dbReference>
<dbReference type="RefSeq" id="WP_330152378.1">
    <property type="nucleotide sequence ID" value="NZ_JAUZMZ010000062.1"/>
</dbReference>
<name>A0ABU7JSF4_9NOCA</name>
<proteinExistence type="predicted"/>
<evidence type="ECO:0000256" key="3">
    <source>
        <dbReference type="ARBA" id="ARBA00022603"/>
    </source>
</evidence>
<dbReference type="Gene3D" id="3.40.1010.10">
    <property type="entry name" value="Cobalt-precorrin-4 Transmethylase, Domain 1"/>
    <property type="match status" value="1"/>
</dbReference>
<dbReference type="CDD" id="cd11643">
    <property type="entry name" value="Precorrin-6A-synthase"/>
    <property type="match status" value="1"/>
</dbReference>
<dbReference type="PANTHER" id="PTHR43467">
    <property type="entry name" value="COBALT-PRECORRIN-2 C(20)-METHYLTRANSFERASE"/>
    <property type="match status" value="1"/>
</dbReference>
<dbReference type="InterPro" id="IPR014776">
    <property type="entry name" value="4pyrrole_Mease_sub2"/>
</dbReference>
<evidence type="ECO:0000313" key="8">
    <source>
        <dbReference type="Proteomes" id="UP001331936"/>
    </source>
</evidence>
<dbReference type="GO" id="GO:0032259">
    <property type="term" value="P:methylation"/>
    <property type="evidence" value="ECO:0007669"/>
    <property type="project" value="UniProtKB-KW"/>
</dbReference>
<protein>
    <submittedName>
        <fullName evidence="7">Precorrin-6A synthase (Deacetylating)</fullName>
        <ecNumber evidence="7">2.1.1.152</ecNumber>
    </submittedName>
</protein>
<keyword evidence="4 7" id="KW-0808">Transferase</keyword>
<dbReference type="NCBIfam" id="TIGR02434">
    <property type="entry name" value="CobF"/>
    <property type="match status" value="1"/>
</dbReference>
<dbReference type="EC" id="2.1.1.152" evidence="7"/>
<evidence type="ECO:0000259" key="6">
    <source>
        <dbReference type="Pfam" id="PF00590"/>
    </source>
</evidence>
<dbReference type="InterPro" id="IPR000878">
    <property type="entry name" value="4pyrrol_Mease"/>
</dbReference>
<dbReference type="Gene3D" id="3.30.950.10">
    <property type="entry name" value="Methyltransferase, Cobalt-precorrin-4 Transmethylase, Domain 2"/>
    <property type="match status" value="1"/>
</dbReference>
<feature type="domain" description="Tetrapyrrole methylase" evidence="6">
    <location>
        <begin position="6"/>
        <end position="222"/>
    </location>
</feature>
<evidence type="ECO:0000256" key="1">
    <source>
        <dbReference type="ARBA" id="ARBA00004953"/>
    </source>
</evidence>
<sequence>MIERRLRLIGIGPGGPDDLTVTAVNALNSVDVFLVADKARGVDDLVSVREEICRRHIVGDYRVLTVPDPPRDRTPERYGAEVRDWHAARAAVYEKVLCEEVSGDETAGLLVWGDPSLYDSTIRVAERIRDRGLLRIDYDVVPGVSSVQILAARHKLVLNTIGGPITITTGRRLVEHADTGADNLVVMLDGHLTCRGLDGDWNIWWGADLGTADEELVAGRLHAVLPEIEQARARAKAARGWVMDTYLLRRARPGPFTAGSAADVVADRWGTC</sequence>
<dbReference type="InterPro" id="IPR014777">
    <property type="entry name" value="4pyrrole_Mease_sub1"/>
</dbReference>
<dbReference type="Proteomes" id="UP001331936">
    <property type="component" value="Unassembled WGS sequence"/>
</dbReference>